<comment type="cofactor">
    <cofactor evidence="1">
        <name>FMN</name>
        <dbReference type="ChEBI" id="CHEBI:58210"/>
    </cofactor>
</comment>
<comment type="caution">
    <text evidence="8">The sequence shown here is derived from an EMBL/GenBank/DDBJ whole genome shotgun (WGS) entry which is preliminary data.</text>
</comment>
<dbReference type="PANTHER" id="PTHR48109">
    <property type="entry name" value="DIHYDROOROTATE DEHYDROGENASE (QUINONE), MITOCHONDRIAL-RELATED"/>
    <property type="match status" value="1"/>
</dbReference>
<evidence type="ECO:0000313" key="8">
    <source>
        <dbReference type="EMBL" id="MDL0430975.1"/>
    </source>
</evidence>
<dbReference type="EMBL" id="JASSVS010000003">
    <property type="protein sequence ID" value="MDL0430975.1"/>
    <property type="molecule type" value="Genomic_DNA"/>
</dbReference>
<dbReference type="SUPFAM" id="SSF51395">
    <property type="entry name" value="FMN-linked oxidoreductases"/>
    <property type="match status" value="1"/>
</dbReference>
<evidence type="ECO:0000259" key="7">
    <source>
        <dbReference type="Pfam" id="PF01180"/>
    </source>
</evidence>
<keyword evidence="6" id="KW-0560">Oxidoreductase</keyword>
<dbReference type="PANTHER" id="PTHR48109:SF3">
    <property type="entry name" value="SLL0744 PROTEIN"/>
    <property type="match status" value="1"/>
</dbReference>
<dbReference type="Pfam" id="PF01180">
    <property type="entry name" value="DHO_dh"/>
    <property type="match status" value="1"/>
</dbReference>
<evidence type="ECO:0000256" key="5">
    <source>
        <dbReference type="ARBA" id="ARBA00022975"/>
    </source>
</evidence>
<accession>A0ABT7IA06</accession>
<dbReference type="Gene3D" id="3.20.20.70">
    <property type="entry name" value="Aldolase class I"/>
    <property type="match status" value="1"/>
</dbReference>
<evidence type="ECO:0000256" key="3">
    <source>
        <dbReference type="ARBA" id="ARBA00022630"/>
    </source>
</evidence>
<name>A0ABT7IA06_9GAMM</name>
<dbReference type="RefSeq" id="WP_285390047.1">
    <property type="nucleotide sequence ID" value="NZ_JASSVS010000003.1"/>
</dbReference>
<dbReference type="InterPro" id="IPR012135">
    <property type="entry name" value="Dihydroorotate_DH_1_2"/>
</dbReference>
<evidence type="ECO:0000313" key="9">
    <source>
        <dbReference type="Proteomes" id="UP001227964"/>
    </source>
</evidence>
<sequence length="336" mass="36080">MTELATRWLGLDLCSPLLVGASPLTDNLDALKACVDAGAGAIVMHSLFEEQLVAEQMAAHRFIDSRINMDAEARSFFPESEVFEMGSGSYLKRLETLQNALNVPVVASLNGISAGGWVQHARELEDAGASAIELNLYDLATDPSDTAASLEQRQLDVVRSVVEQVTIPVSVKLSPFYSALPAFVAGLQAAGARGLVLFNRFYQPDMDLDELELSREVVLSTNAELPLRLHGIAMLFNRTALEMAASGGVHSGDDAAKAILSGATVVQMVSVLLREGPSALARITGEMNQRLSTMGYRTLAEARGALSLANAPNSRTWERLNYAHLLHGWQSSPGTT</sequence>
<keyword evidence="5" id="KW-0665">Pyrimidine biosynthesis</keyword>
<keyword evidence="9" id="KW-1185">Reference proteome</keyword>
<evidence type="ECO:0000256" key="1">
    <source>
        <dbReference type="ARBA" id="ARBA00001917"/>
    </source>
</evidence>
<dbReference type="InterPro" id="IPR050074">
    <property type="entry name" value="DHO_dehydrogenase"/>
</dbReference>
<keyword evidence="3" id="KW-0285">Flavoprotein</keyword>
<comment type="pathway">
    <text evidence="2">Pyrimidine metabolism; UMP biosynthesis via de novo pathway.</text>
</comment>
<protein>
    <submittedName>
        <fullName evidence="8">Dihydroorotate dehydrogenase-like protein</fullName>
    </submittedName>
</protein>
<keyword evidence="4" id="KW-0288">FMN</keyword>
<dbReference type="InterPro" id="IPR005720">
    <property type="entry name" value="Dihydroorotate_DH_cat"/>
</dbReference>
<dbReference type="PIRSF" id="PIRSF000164">
    <property type="entry name" value="DHO_oxidase"/>
    <property type="match status" value="1"/>
</dbReference>
<dbReference type="InterPro" id="IPR013785">
    <property type="entry name" value="Aldolase_TIM"/>
</dbReference>
<evidence type="ECO:0000256" key="4">
    <source>
        <dbReference type="ARBA" id="ARBA00022643"/>
    </source>
</evidence>
<evidence type="ECO:0000256" key="2">
    <source>
        <dbReference type="ARBA" id="ARBA00004725"/>
    </source>
</evidence>
<gene>
    <name evidence="8" type="ORF">QPM17_07555</name>
</gene>
<organism evidence="8 9">
    <name type="scientific">Marinobacter azerbaijanicus</name>
    <dbReference type="NCBI Taxonomy" id="3050455"/>
    <lineage>
        <taxon>Bacteria</taxon>
        <taxon>Pseudomonadati</taxon>
        <taxon>Pseudomonadota</taxon>
        <taxon>Gammaproteobacteria</taxon>
        <taxon>Pseudomonadales</taxon>
        <taxon>Marinobacteraceae</taxon>
        <taxon>Marinobacter</taxon>
    </lineage>
</organism>
<proteinExistence type="predicted"/>
<feature type="domain" description="Dihydroorotate dehydrogenase catalytic" evidence="7">
    <location>
        <begin position="85"/>
        <end position="291"/>
    </location>
</feature>
<evidence type="ECO:0000256" key="6">
    <source>
        <dbReference type="ARBA" id="ARBA00023002"/>
    </source>
</evidence>
<dbReference type="NCBIfam" id="NF005741">
    <property type="entry name" value="PRK07565.1"/>
    <property type="match status" value="1"/>
</dbReference>
<reference evidence="8 9" key="1">
    <citation type="submission" date="2023-06" db="EMBL/GenBank/DDBJ databases">
        <title>Marinobacter azerbaijanicus a moderately halophilic, isolated from Urmia Lake in Azerbaijan region of Iran.</title>
        <authorList>
            <person name="Sanchez-Porro C."/>
            <person name="Aghdam E.M."/>
            <person name="Saheb S.M."/>
            <person name="Tarhriz V."/>
            <person name="Kazemi E."/>
            <person name="Ammozegar M.A."/>
            <person name="Ventosa A."/>
            <person name="Hejazi M.S."/>
        </authorList>
    </citation>
    <scope>NUCLEOTIDE SEQUENCE [LARGE SCALE GENOMIC DNA]</scope>
    <source>
        <strain evidence="8 9">TBZ242</strain>
    </source>
</reference>
<dbReference type="Proteomes" id="UP001227964">
    <property type="component" value="Unassembled WGS sequence"/>
</dbReference>